<dbReference type="Gene3D" id="2.60.120.200">
    <property type="match status" value="1"/>
</dbReference>
<dbReference type="SUPFAM" id="SSF49899">
    <property type="entry name" value="Concanavalin A-like lectins/glucanases"/>
    <property type="match status" value="1"/>
</dbReference>
<protein>
    <recommendedName>
        <fullName evidence="2">GH16 domain-containing protein</fullName>
    </recommendedName>
</protein>
<dbReference type="InterPro" id="IPR000757">
    <property type="entry name" value="Beta-glucanase-like"/>
</dbReference>
<dbReference type="InterPro" id="IPR050546">
    <property type="entry name" value="Glycosyl_Hydrlase_16"/>
</dbReference>
<sequence length="250" mass="29335">MWQDEFGQDGKPDSAGWSYEYGFKRNQELQWYQPENATVRDGVLVIEGKRERVKNEFYDPSSEDWRKNTPYGEYTSASINTNGKKAFQYGIIEVRARIDTAMGLWPAIWTLGVERPWPANGETDIMEYYRVQGQPTILANAAWAHENKRAAWDERKIDFAHFLRKDPDWPGKFHVWKMDWTQESIRLYLDDELLNEVDLNQTLNPDGFNPFHQPHYILLNLAIGSNGGDPAATDFPRKYEVDYVRVYQRE</sequence>
<name>A0ABP8M1T2_9BACT</name>
<dbReference type="Proteomes" id="UP001500552">
    <property type="component" value="Unassembled WGS sequence"/>
</dbReference>
<accession>A0ABP8M1T2</accession>
<evidence type="ECO:0000256" key="1">
    <source>
        <dbReference type="ARBA" id="ARBA00006865"/>
    </source>
</evidence>
<dbReference type="PROSITE" id="PS51762">
    <property type="entry name" value="GH16_2"/>
    <property type="match status" value="1"/>
</dbReference>
<dbReference type="PANTHER" id="PTHR10963:SF55">
    <property type="entry name" value="GLYCOSIDE HYDROLASE FAMILY 16 PROTEIN"/>
    <property type="match status" value="1"/>
</dbReference>
<feature type="domain" description="GH16" evidence="2">
    <location>
        <begin position="4"/>
        <end position="250"/>
    </location>
</feature>
<evidence type="ECO:0000313" key="3">
    <source>
        <dbReference type="EMBL" id="GAA4442821.1"/>
    </source>
</evidence>
<dbReference type="CDD" id="cd08023">
    <property type="entry name" value="GH16_laminarinase_like"/>
    <property type="match status" value="1"/>
</dbReference>
<comment type="similarity">
    <text evidence="1">Belongs to the glycosyl hydrolase 16 family.</text>
</comment>
<comment type="caution">
    <text evidence="3">The sequence shown here is derived from an EMBL/GenBank/DDBJ whole genome shotgun (WGS) entry which is preliminary data.</text>
</comment>
<dbReference type="EMBL" id="BAABHC010000029">
    <property type="protein sequence ID" value="GAA4442821.1"/>
    <property type="molecule type" value="Genomic_DNA"/>
</dbReference>
<keyword evidence="4" id="KW-1185">Reference proteome</keyword>
<dbReference type="InterPro" id="IPR013320">
    <property type="entry name" value="ConA-like_dom_sf"/>
</dbReference>
<organism evidence="3 4">
    <name type="scientific">Pontibacter saemangeumensis</name>
    <dbReference type="NCBI Taxonomy" id="1084525"/>
    <lineage>
        <taxon>Bacteria</taxon>
        <taxon>Pseudomonadati</taxon>
        <taxon>Bacteroidota</taxon>
        <taxon>Cytophagia</taxon>
        <taxon>Cytophagales</taxon>
        <taxon>Hymenobacteraceae</taxon>
        <taxon>Pontibacter</taxon>
    </lineage>
</organism>
<gene>
    <name evidence="3" type="ORF">GCM10023188_42950</name>
</gene>
<reference evidence="4" key="1">
    <citation type="journal article" date="2019" name="Int. J. Syst. Evol. Microbiol.">
        <title>The Global Catalogue of Microorganisms (GCM) 10K type strain sequencing project: providing services to taxonomists for standard genome sequencing and annotation.</title>
        <authorList>
            <consortium name="The Broad Institute Genomics Platform"/>
            <consortium name="The Broad Institute Genome Sequencing Center for Infectious Disease"/>
            <person name="Wu L."/>
            <person name="Ma J."/>
        </authorList>
    </citation>
    <scope>NUCLEOTIDE SEQUENCE [LARGE SCALE GENOMIC DNA]</scope>
    <source>
        <strain evidence="4">JCM 17926</strain>
    </source>
</reference>
<evidence type="ECO:0000259" key="2">
    <source>
        <dbReference type="PROSITE" id="PS51762"/>
    </source>
</evidence>
<dbReference type="Pfam" id="PF00722">
    <property type="entry name" value="Glyco_hydro_16"/>
    <property type="match status" value="1"/>
</dbReference>
<proteinExistence type="inferred from homology"/>
<evidence type="ECO:0000313" key="4">
    <source>
        <dbReference type="Proteomes" id="UP001500552"/>
    </source>
</evidence>
<dbReference type="PANTHER" id="PTHR10963">
    <property type="entry name" value="GLYCOSYL HYDROLASE-RELATED"/>
    <property type="match status" value="1"/>
</dbReference>